<dbReference type="Gene3D" id="3.90.190.10">
    <property type="entry name" value="Protein tyrosine phosphatase superfamily"/>
    <property type="match status" value="1"/>
</dbReference>
<dbReference type="Proteomes" id="UP000077266">
    <property type="component" value="Unassembled WGS sequence"/>
</dbReference>
<proteinExistence type="predicted"/>
<name>A0A165FGM8_EXIGL</name>
<dbReference type="Pfam" id="PF17184">
    <property type="entry name" value="Rit1_C"/>
    <property type="match status" value="1"/>
</dbReference>
<feature type="domain" description="Rit1 N-terminal" evidence="3">
    <location>
        <begin position="11"/>
        <end position="279"/>
    </location>
</feature>
<keyword evidence="5" id="KW-1185">Reference proteome</keyword>
<dbReference type="Pfam" id="PF04179">
    <property type="entry name" value="Init_tRNA_PT"/>
    <property type="match status" value="1"/>
</dbReference>
<feature type="domain" description="Rit1 DUSP-like" evidence="2">
    <location>
        <begin position="344"/>
        <end position="449"/>
    </location>
</feature>
<evidence type="ECO:0000259" key="2">
    <source>
        <dbReference type="Pfam" id="PF04179"/>
    </source>
</evidence>
<dbReference type="PANTHER" id="PTHR31811">
    <property type="entry name" value="TRNA A64-2'-O-RIBOSYLPHOSPHATE TRANSFERASE"/>
    <property type="match status" value="1"/>
</dbReference>
<evidence type="ECO:0000313" key="4">
    <source>
        <dbReference type="EMBL" id="KZV88964.1"/>
    </source>
</evidence>
<dbReference type="InParanoid" id="A0A165FGM8"/>
<sequence length="472" mass="51816">MDRERSSTEALRRENLDIYNRLRSIAHDARFVSSVADAYPHYPLLPNLRCGAWYTDPAKATSEPVYFKSTDGHHGQWAFNLRRANLHLLPLIAQHGGVILVDSTRRGKRIPDALAKTVPMWCAVVNAAVARRHDTMWNEDGGAKLFTPPSSVSSSEHAQMDALVQEFARTLLDSQYTLPALAKPLRPFWITPSTSVLPLVGNVADELDFYPVLCVSASKAVPNSEGMEREAGWVYVQGSGDDHELWMLCGLTPELYWRHTEMLLSTPRTDLPELIRSLVSKCSSPNLPTSAVQQDASSVRRVHGRLWVSSLAGAESLPEGMAVLRLGIDSAPTETSLSIPLPDGAGKKGQFHFMNTVLPLGITFVSDQLARGRNVCIACADGKDASVGVAAATLVIYFDDDGHYIGTRPQAAMSTPTKESIRRRLQWVLESRPGANPARTTLKRVNEFLMSPSTRAAHPARPSTTATNSTER</sequence>
<dbReference type="PANTHER" id="PTHR31811:SF0">
    <property type="entry name" value="TRNA A64-2'-O-RIBOSYLPHOSPHATE TRANSFERASE"/>
    <property type="match status" value="1"/>
</dbReference>
<dbReference type="FunCoup" id="A0A165FGM8">
    <property type="interactions" value="23"/>
</dbReference>
<reference evidence="4 5" key="1">
    <citation type="journal article" date="2016" name="Mol. Biol. Evol.">
        <title>Comparative Genomics of Early-Diverging Mushroom-Forming Fungi Provides Insights into the Origins of Lignocellulose Decay Capabilities.</title>
        <authorList>
            <person name="Nagy L.G."/>
            <person name="Riley R."/>
            <person name="Tritt A."/>
            <person name="Adam C."/>
            <person name="Daum C."/>
            <person name="Floudas D."/>
            <person name="Sun H."/>
            <person name="Yadav J.S."/>
            <person name="Pangilinan J."/>
            <person name="Larsson K.H."/>
            <person name="Matsuura K."/>
            <person name="Barry K."/>
            <person name="Labutti K."/>
            <person name="Kuo R."/>
            <person name="Ohm R.A."/>
            <person name="Bhattacharya S.S."/>
            <person name="Shirouzu T."/>
            <person name="Yoshinaga Y."/>
            <person name="Martin F.M."/>
            <person name="Grigoriev I.V."/>
            <person name="Hibbett D.S."/>
        </authorList>
    </citation>
    <scope>NUCLEOTIDE SEQUENCE [LARGE SCALE GENOMIC DNA]</scope>
    <source>
        <strain evidence="4 5">HHB12029</strain>
    </source>
</reference>
<dbReference type="GO" id="GO:0005737">
    <property type="term" value="C:cytoplasm"/>
    <property type="evidence" value="ECO:0007669"/>
    <property type="project" value="TreeGrafter"/>
</dbReference>
<dbReference type="InterPro" id="IPR007306">
    <property type="entry name" value="Rit1"/>
</dbReference>
<dbReference type="STRING" id="1314781.A0A165FGM8"/>
<evidence type="ECO:0000256" key="1">
    <source>
        <dbReference type="SAM" id="MobiDB-lite"/>
    </source>
</evidence>
<feature type="compositionally biased region" description="Polar residues" evidence="1">
    <location>
        <begin position="462"/>
        <end position="472"/>
    </location>
</feature>
<dbReference type="InterPro" id="IPR033449">
    <property type="entry name" value="Rit1_N"/>
</dbReference>
<dbReference type="AlphaFoldDB" id="A0A165FGM8"/>
<feature type="region of interest" description="Disordered" evidence="1">
    <location>
        <begin position="451"/>
        <end position="472"/>
    </location>
</feature>
<dbReference type="InterPro" id="IPR033421">
    <property type="entry name" value="Rit1_DUSP-like"/>
</dbReference>
<protein>
    <submittedName>
        <fullName evidence="4">Initiator tRNA phosphoribosyl transferase</fullName>
    </submittedName>
</protein>
<evidence type="ECO:0000259" key="3">
    <source>
        <dbReference type="Pfam" id="PF17184"/>
    </source>
</evidence>
<evidence type="ECO:0000313" key="5">
    <source>
        <dbReference type="Proteomes" id="UP000077266"/>
    </source>
</evidence>
<dbReference type="OrthoDB" id="45256at2759"/>
<dbReference type="GO" id="GO:0019988">
    <property type="term" value="P:charged-tRNA amino acid modification"/>
    <property type="evidence" value="ECO:0007669"/>
    <property type="project" value="InterPro"/>
</dbReference>
<accession>A0A165FGM8</accession>
<gene>
    <name evidence="4" type="ORF">EXIGLDRAFT_618759</name>
</gene>
<dbReference type="PIRSF" id="PIRSF007747">
    <property type="entry name" value="Ribosyl_Ptfrase"/>
    <property type="match status" value="1"/>
</dbReference>
<dbReference type="InterPro" id="IPR029021">
    <property type="entry name" value="Prot-tyrosine_phosphatase-like"/>
</dbReference>
<organism evidence="4 5">
    <name type="scientific">Exidia glandulosa HHB12029</name>
    <dbReference type="NCBI Taxonomy" id="1314781"/>
    <lineage>
        <taxon>Eukaryota</taxon>
        <taxon>Fungi</taxon>
        <taxon>Dikarya</taxon>
        <taxon>Basidiomycota</taxon>
        <taxon>Agaricomycotina</taxon>
        <taxon>Agaricomycetes</taxon>
        <taxon>Auriculariales</taxon>
        <taxon>Exidiaceae</taxon>
        <taxon>Exidia</taxon>
    </lineage>
</organism>
<dbReference type="EMBL" id="KV426085">
    <property type="protein sequence ID" value="KZV88964.1"/>
    <property type="molecule type" value="Genomic_DNA"/>
</dbReference>
<keyword evidence="4" id="KW-0808">Transferase</keyword>
<dbReference type="GO" id="GO:0043399">
    <property type="term" value="F:tRNA adenosine(64)-2'-O-ribosylphosphate transferase activity"/>
    <property type="evidence" value="ECO:0007669"/>
    <property type="project" value="InterPro"/>
</dbReference>